<name>A0ABU6W2P4_9FABA</name>
<keyword evidence="4" id="KW-0963">Cytoplasm</keyword>
<comment type="subcellular location">
    <subcellularLocation>
        <location evidence="2">Cytoplasm</location>
    </subcellularLocation>
    <subcellularLocation>
        <location evidence="1">Nucleus</location>
    </subcellularLocation>
</comment>
<evidence type="ECO:0000256" key="3">
    <source>
        <dbReference type="ARBA" id="ARBA00008594"/>
    </source>
</evidence>
<dbReference type="CDD" id="cd07821">
    <property type="entry name" value="PYR_PYL_RCAR_like"/>
    <property type="match status" value="1"/>
</dbReference>
<proteinExistence type="inferred from homology"/>
<evidence type="ECO:0000256" key="9">
    <source>
        <dbReference type="SAM" id="MobiDB-lite"/>
    </source>
</evidence>
<evidence type="ECO:0000256" key="1">
    <source>
        <dbReference type="ARBA" id="ARBA00004123"/>
    </source>
</evidence>
<dbReference type="SUPFAM" id="SSF55961">
    <property type="entry name" value="Bet v1-like"/>
    <property type="match status" value="1"/>
</dbReference>
<comment type="caution">
    <text evidence="10">The sequence shown here is derived from an EMBL/GenBank/DDBJ whole genome shotgun (WGS) entry which is preliminary data.</text>
</comment>
<dbReference type="Proteomes" id="UP001341840">
    <property type="component" value="Unassembled WGS sequence"/>
</dbReference>
<feature type="region of interest" description="Disordered" evidence="9">
    <location>
        <begin position="1"/>
        <end position="24"/>
    </location>
</feature>
<evidence type="ECO:0000313" key="11">
    <source>
        <dbReference type="Proteomes" id="UP001341840"/>
    </source>
</evidence>
<evidence type="ECO:0000256" key="5">
    <source>
        <dbReference type="ARBA" id="ARBA00022682"/>
    </source>
</evidence>
<dbReference type="Pfam" id="PF10604">
    <property type="entry name" value="Polyketide_cyc2"/>
    <property type="match status" value="1"/>
</dbReference>
<dbReference type="PANTHER" id="PTHR31213">
    <property type="entry name" value="OS08G0374000 PROTEIN-RELATED"/>
    <property type="match status" value="1"/>
</dbReference>
<keyword evidence="7" id="KW-0539">Nucleus</keyword>
<dbReference type="EMBL" id="JASCZI010181259">
    <property type="protein sequence ID" value="MED6180151.1"/>
    <property type="molecule type" value="Genomic_DNA"/>
</dbReference>
<dbReference type="PANTHER" id="PTHR31213:SF99">
    <property type="entry name" value="ABSCISIC ACID RECEPTOR PYL9"/>
    <property type="match status" value="1"/>
</dbReference>
<comment type="similarity">
    <text evidence="3">Belongs to the PYR/PYL/RCAR abscisic acid intracellular receptor family.</text>
</comment>
<dbReference type="InterPro" id="IPR050279">
    <property type="entry name" value="Plant_def-hormone_signal"/>
</dbReference>
<keyword evidence="5" id="KW-0938">Abscisic acid signaling pathway</keyword>
<dbReference type="Gene3D" id="3.30.530.20">
    <property type="match status" value="1"/>
</dbReference>
<evidence type="ECO:0000256" key="4">
    <source>
        <dbReference type="ARBA" id="ARBA00022490"/>
    </source>
</evidence>
<keyword evidence="6 10" id="KW-0675">Receptor</keyword>
<gene>
    <name evidence="10" type="primary">PYL9_1</name>
    <name evidence="10" type="ORF">PIB30_007662</name>
</gene>
<organism evidence="10 11">
    <name type="scientific">Stylosanthes scabra</name>
    <dbReference type="NCBI Taxonomy" id="79078"/>
    <lineage>
        <taxon>Eukaryota</taxon>
        <taxon>Viridiplantae</taxon>
        <taxon>Streptophyta</taxon>
        <taxon>Embryophyta</taxon>
        <taxon>Tracheophyta</taxon>
        <taxon>Spermatophyta</taxon>
        <taxon>Magnoliopsida</taxon>
        <taxon>eudicotyledons</taxon>
        <taxon>Gunneridae</taxon>
        <taxon>Pentapetalae</taxon>
        <taxon>rosids</taxon>
        <taxon>fabids</taxon>
        <taxon>Fabales</taxon>
        <taxon>Fabaceae</taxon>
        <taxon>Papilionoideae</taxon>
        <taxon>50 kb inversion clade</taxon>
        <taxon>dalbergioids sensu lato</taxon>
        <taxon>Dalbergieae</taxon>
        <taxon>Pterocarpus clade</taxon>
        <taxon>Stylosanthes</taxon>
    </lineage>
</organism>
<reference evidence="10 11" key="1">
    <citation type="journal article" date="2023" name="Plants (Basel)">
        <title>Bridging the Gap: Combining Genomics and Transcriptomics Approaches to Understand Stylosanthes scabra, an Orphan Legume from the Brazilian Caatinga.</title>
        <authorList>
            <person name="Ferreira-Neto J.R.C."/>
            <person name="da Silva M.D."/>
            <person name="Binneck E."/>
            <person name="de Melo N.F."/>
            <person name="da Silva R.H."/>
            <person name="de Melo A.L.T.M."/>
            <person name="Pandolfi V."/>
            <person name="Bustamante F.O."/>
            <person name="Brasileiro-Vidal A.C."/>
            <person name="Benko-Iseppon A.M."/>
        </authorList>
    </citation>
    <scope>NUCLEOTIDE SEQUENCE [LARGE SCALE GENOMIC DNA]</scope>
    <source>
        <tissue evidence="10">Leaves</tissue>
    </source>
</reference>
<dbReference type="InterPro" id="IPR019587">
    <property type="entry name" value="Polyketide_cyclase/dehydratase"/>
</dbReference>
<dbReference type="InterPro" id="IPR023393">
    <property type="entry name" value="START-like_dom_sf"/>
</dbReference>
<keyword evidence="11" id="KW-1185">Reference proteome</keyword>
<evidence type="ECO:0000256" key="8">
    <source>
        <dbReference type="ARBA" id="ARBA00023272"/>
    </source>
</evidence>
<keyword evidence="8" id="KW-0650">Protein phosphatase inhibitor</keyword>
<evidence type="ECO:0000313" key="10">
    <source>
        <dbReference type="EMBL" id="MED6180151.1"/>
    </source>
</evidence>
<evidence type="ECO:0000256" key="6">
    <source>
        <dbReference type="ARBA" id="ARBA00023170"/>
    </source>
</evidence>
<evidence type="ECO:0000256" key="7">
    <source>
        <dbReference type="ARBA" id="ARBA00023242"/>
    </source>
</evidence>
<accession>A0ABU6W2P4</accession>
<sequence length="188" mass="21229">MEKEYIRMHHDRHHQHQAQEEKEKKQCSSTLVKHIKAPAPLVWSLVRRFDEPQKYKPFVSRCTVQPQGQGDLAVGSLRQVNVKSGLPATTSTERLEQLDDHQRILGVTIVGGDHRLNNYSSLITVHPEVIEGRPGTMVIESFVVDVPDGNTVDETCYFVEALIRCNLSSLATVSERMAVQDCDDLVNQ</sequence>
<protein>
    <submittedName>
        <fullName evidence="10">Abscisic acid receptor pyl9</fullName>
    </submittedName>
</protein>
<evidence type="ECO:0000256" key="2">
    <source>
        <dbReference type="ARBA" id="ARBA00004496"/>
    </source>
</evidence>